<protein>
    <submittedName>
        <fullName evidence="2">Exodeoxyribonuclease</fullName>
    </submittedName>
</protein>
<dbReference type="InterPro" id="IPR011604">
    <property type="entry name" value="PDDEXK-like_dom_sf"/>
</dbReference>
<name>A0A4R0G742_9ENTR</name>
<comment type="caution">
    <text evidence="2">The sequence shown here is derived from an EMBL/GenBank/DDBJ whole genome shotgun (WGS) entry which is preliminary data.</text>
</comment>
<gene>
    <name evidence="2" type="ORF">E0L20_14205</name>
</gene>
<dbReference type="RefSeq" id="WP_131634500.1">
    <property type="nucleotide sequence ID" value="NZ_SJOO01000005.1"/>
</dbReference>
<feature type="region of interest" description="Disordered" evidence="1">
    <location>
        <begin position="570"/>
        <end position="624"/>
    </location>
</feature>
<organism evidence="2 3">
    <name type="scientific">Enterobacter wuhouensis</name>
    <dbReference type="NCBI Taxonomy" id="2529381"/>
    <lineage>
        <taxon>Bacteria</taxon>
        <taxon>Pseudomonadati</taxon>
        <taxon>Pseudomonadota</taxon>
        <taxon>Gammaproteobacteria</taxon>
        <taxon>Enterobacterales</taxon>
        <taxon>Enterobacteriaceae</taxon>
        <taxon>Enterobacter</taxon>
    </lineage>
</organism>
<evidence type="ECO:0000313" key="2">
    <source>
        <dbReference type="EMBL" id="TCB91977.1"/>
    </source>
</evidence>
<proteinExistence type="predicted"/>
<sequence>MEFFYVVKATQKSGKEDAVIWFTAKSEARANLQLDVELEDAGIETGRGKDYAKPVRTDFPVYNDLPEESTVDYTWCKRYELQDDGRTWLPKAGAESTGPLDNFAAPETTVKVETTVESVPLENRTPAVRYAVHLTSDKYQSHITKEQQLAASEMSLDEGNTYLQNLLLAKNDIPEIAKLSLNAEWKLVQAIKQVFAPDEEHEVKLLAAFMADWLRVDAGDRNELVREWRSGKLSLLKSESTNDIDVTTGQAPEPENGLQIDENDDETTRYPVVRMPFRKQLLAQFTANELRHHLTREEYEAISALEMDTDNSYVQNLLLAAENCEEVKGYDTKDLWRYTDAIRKVFSQEKRHELALTLRFTRIWAATDYIDRGTLVREWADGNRISEVGSPAPLEPAKPETTESYKRAVAQNMANLSIEIAIAQLYPDAIPGQINRAQLLAAKELADKKDESHAKALKVLGKTTDILDYGANSIFGVTRAISWSGEESITELRSQVREWFTAKGIYESGERSKGYPEWSDDSRAVHHSTVEEPSAPSQPKVADLGGGMFSIGGLMGGNIDPVINTTSNEVEKTENTAETTSDVQMETAKPEKDEDVGSVPPGESTDAANSQTDSVAPEEQQSEPLIEYPAYFEPGRYEGLPNDVYHAANGISSTQVKDARVSLMYFNARHVAKTIPRTASKVLDMGNLVHALALQPENLEAEFSVEPAIPEGAFTTTATLREFIDEYNASLPALLSADEIKALIEKHNASLPAPVPLGASLEETAQSYMALPTEYQRIEEGQKQTATAMKACIKEYNATLPVPVKTSGSRDALLEQLALINPDLVAQEAQKPTPLKVSGTKADMIQAVKSVKPDAVFADELLDAWRDNPGEKILVTRQQVATARAIQSALLGHPTAGMLLTHPSRAVEVSYFGFDDETGLEVRVRPDLEIELDGVRIGADLKTISMWNVKQESLRARLHREIIDRDYHLSAAMYCETAALDQFFWIFVNKDENYHWIAIIEASTELLELGKLEYRKTMRAIASGFDTGEWPAPITTDYTDELNDFDLRRLEALRAQA</sequence>
<dbReference type="Gene3D" id="3.90.320.10">
    <property type="match status" value="1"/>
</dbReference>
<dbReference type="Pfam" id="PF06630">
    <property type="entry name" value="Exonuc_VIII"/>
    <property type="match status" value="1"/>
</dbReference>
<evidence type="ECO:0000313" key="3">
    <source>
        <dbReference type="Proteomes" id="UP000291424"/>
    </source>
</evidence>
<dbReference type="GO" id="GO:0051908">
    <property type="term" value="F:double-stranded DNA 5'-3' DNA exonuclease activity"/>
    <property type="evidence" value="ECO:0007669"/>
    <property type="project" value="InterPro"/>
</dbReference>
<dbReference type="InterPro" id="IPR010584">
    <property type="entry name" value="ExoDNase_VIII"/>
</dbReference>
<feature type="compositionally biased region" description="Basic and acidic residues" evidence="1">
    <location>
        <begin position="510"/>
        <end position="530"/>
    </location>
</feature>
<dbReference type="EMBL" id="SJOO01000005">
    <property type="protein sequence ID" value="TCB91977.1"/>
    <property type="molecule type" value="Genomic_DNA"/>
</dbReference>
<feature type="region of interest" description="Disordered" evidence="1">
    <location>
        <begin position="510"/>
        <end position="542"/>
    </location>
</feature>
<reference evidence="2 3" key="1">
    <citation type="submission" date="2019-02" db="EMBL/GenBank/DDBJ databases">
        <title>The draft genome of Enterobacter spp. strains.</title>
        <authorList>
            <person name="Wang C."/>
            <person name="Feng Y."/>
            <person name="Zong Z."/>
        </authorList>
    </citation>
    <scope>NUCLEOTIDE SEQUENCE [LARGE SCALE GENOMIC DNA]</scope>
    <source>
        <strain evidence="2 3">WCHEW120002</strain>
    </source>
</reference>
<accession>A0A4R0G742</accession>
<dbReference type="AlphaFoldDB" id="A0A4R0G742"/>
<evidence type="ECO:0000256" key="1">
    <source>
        <dbReference type="SAM" id="MobiDB-lite"/>
    </source>
</evidence>
<dbReference type="OrthoDB" id="256590at2"/>
<dbReference type="Proteomes" id="UP000291424">
    <property type="component" value="Unassembled WGS sequence"/>
</dbReference>